<reference evidence="2 3" key="1">
    <citation type="submission" date="2016-10" db="EMBL/GenBank/DDBJ databases">
        <authorList>
            <person name="de Groot N.N."/>
        </authorList>
    </citation>
    <scope>NUCLEOTIDE SEQUENCE [LARGE SCALE GENOMIC DNA]</scope>
    <source>
        <strain evidence="2 3">Sb09</strain>
    </source>
</reference>
<evidence type="ECO:0008006" key="4">
    <source>
        <dbReference type="Google" id="ProtNLM"/>
    </source>
</evidence>
<keyword evidence="1" id="KW-1133">Transmembrane helix</keyword>
<proteinExistence type="predicted"/>
<name>A0A1G9L2X8_STREI</name>
<keyword evidence="1" id="KW-0472">Membrane</keyword>
<feature type="transmembrane region" description="Helical" evidence="1">
    <location>
        <begin position="12"/>
        <end position="29"/>
    </location>
</feature>
<protein>
    <recommendedName>
        <fullName evidence="4">DUF4230 domain-containing protein</fullName>
    </recommendedName>
</protein>
<dbReference type="EMBL" id="FNGX01000002">
    <property type="protein sequence ID" value="SDL56322.1"/>
    <property type="molecule type" value="Genomic_DNA"/>
</dbReference>
<keyword evidence="1" id="KW-0812">Transmembrane</keyword>
<evidence type="ECO:0000256" key="1">
    <source>
        <dbReference type="SAM" id="Phobius"/>
    </source>
</evidence>
<organism evidence="2 3">
    <name type="scientific">Streptococcus equinus</name>
    <name type="common">Streptococcus bovis</name>
    <dbReference type="NCBI Taxonomy" id="1335"/>
    <lineage>
        <taxon>Bacteria</taxon>
        <taxon>Bacillati</taxon>
        <taxon>Bacillota</taxon>
        <taxon>Bacilli</taxon>
        <taxon>Lactobacillales</taxon>
        <taxon>Streptococcaceae</taxon>
        <taxon>Streptococcus</taxon>
    </lineage>
</organism>
<dbReference type="Proteomes" id="UP000183162">
    <property type="component" value="Unassembled WGS sequence"/>
</dbReference>
<dbReference type="AlphaFoldDB" id="A0A1G9L2X8"/>
<evidence type="ECO:0000313" key="2">
    <source>
        <dbReference type="EMBL" id="SDL56322.1"/>
    </source>
</evidence>
<evidence type="ECO:0000313" key="3">
    <source>
        <dbReference type="Proteomes" id="UP000183162"/>
    </source>
</evidence>
<sequence length="236" mass="26830">MKSIGKALGKEIARIVVILVVIAAVVFYLKDNNWFKKIFDGDTEAKYEYVVKRFSKRNELLVADAEVDKTAMQTFNPNATKDWPDWTKAIANVIVSRKLEMKIPVKTEFKLELADISKNDIDIKNNVLTFKNPLTVKVDSQKEGDLEILSSSSGIVDKAVDVVTSNKKAMEFLDKKSQTAIYKTSNDVMKQEKYQKKVAKYISQDLEQLLNLKSNDKISVKVNVSDLKFENIDPKE</sequence>
<accession>A0A1G9L2X8</accession>
<gene>
    <name evidence="2" type="ORF">SAMN05216400_1070</name>
</gene>